<comment type="caution">
    <text evidence="2">The sequence shown here is derived from an EMBL/GenBank/DDBJ whole genome shotgun (WGS) entry which is preliminary data.</text>
</comment>
<reference evidence="2 3" key="1">
    <citation type="submission" date="2011-08" db="EMBL/GenBank/DDBJ databases">
        <title>The Genome Sequence of Clostridium citroniae WAL-17108.</title>
        <authorList>
            <consortium name="The Broad Institute Genome Sequencing Platform"/>
            <person name="Earl A."/>
            <person name="Ward D."/>
            <person name="Feldgarden M."/>
            <person name="Gevers D."/>
            <person name="Finegold S.M."/>
            <person name="Summanen P.H."/>
            <person name="Molitoris D.R."/>
            <person name="Vaisanen M.L."/>
            <person name="Daigneault M."/>
            <person name="Allen-Vercoe E."/>
            <person name="Young S.K."/>
            <person name="Zeng Q."/>
            <person name="Gargeya S."/>
            <person name="Fitzgerald M."/>
            <person name="Haas B."/>
            <person name="Abouelleil A."/>
            <person name="Alvarado L."/>
            <person name="Arachchi H.M."/>
            <person name="Berlin A."/>
            <person name="Brown A."/>
            <person name="Chapman S.B."/>
            <person name="Chen Z."/>
            <person name="Dunbar C."/>
            <person name="Freedman E."/>
            <person name="Gearin G."/>
            <person name="Gellesch M."/>
            <person name="Goldberg J."/>
            <person name="Griggs A."/>
            <person name="Gujja S."/>
            <person name="Heiman D."/>
            <person name="Howarth C."/>
            <person name="Larson L."/>
            <person name="Lui A."/>
            <person name="MacDonald P.J.P."/>
            <person name="Montmayeur A."/>
            <person name="Murphy C."/>
            <person name="Neiman D."/>
            <person name="Pearson M."/>
            <person name="Priest M."/>
            <person name="Roberts A."/>
            <person name="Saif S."/>
            <person name="Shea T."/>
            <person name="Shenoy N."/>
            <person name="Sisk P."/>
            <person name="Stolte C."/>
            <person name="Sykes S."/>
            <person name="Wortman J."/>
            <person name="Nusbaum C."/>
            <person name="Birren B."/>
        </authorList>
    </citation>
    <scope>NUCLEOTIDE SEQUENCE [LARGE SCALE GENOMIC DNA]</scope>
    <source>
        <strain evidence="2 3">WAL-17108</strain>
    </source>
</reference>
<proteinExistence type="predicted"/>
<dbReference type="Proteomes" id="UP000003763">
    <property type="component" value="Unassembled WGS sequence"/>
</dbReference>
<dbReference type="EMBL" id="ADLJ01000011">
    <property type="protein sequence ID" value="EHE99733.1"/>
    <property type="molecule type" value="Genomic_DNA"/>
</dbReference>
<dbReference type="InterPro" id="IPR036852">
    <property type="entry name" value="Peptidase_S8/S53_dom_sf"/>
</dbReference>
<protein>
    <recommendedName>
        <fullName evidence="1">Peptidase S8/S53 domain-containing protein</fullName>
    </recommendedName>
</protein>
<evidence type="ECO:0000313" key="2">
    <source>
        <dbReference type="EMBL" id="EHE99733.1"/>
    </source>
</evidence>
<organism evidence="2 3">
    <name type="scientific">[Clostridium] citroniae WAL-17108</name>
    <dbReference type="NCBI Taxonomy" id="742733"/>
    <lineage>
        <taxon>Bacteria</taxon>
        <taxon>Bacillati</taxon>
        <taxon>Bacillota</taxon>
        <taxon>Clostridia</taxon>
        <taxon>Lachnospirales</taxon>
        <taxon>Lachnospiraceae</taxon>
        <taxon>Enterocloster</taxon>
    </lineage>
</organism>
<dbReference type="InterPro" id="IPR034074">
    <property type="entry name" value="Y4bN_pept_dom"/>
</dbReference>
<dbReference type="RefSeq" id="WP_007860435.1">
    <property type="nucleotide sequence ID" value="NZ_JH376420.1"/>
</dbReference>
<dbReference type="HOGENOM" id="CLU_551754_0_0_9"/>
<sequence length="494" mass="56255">MNNILQLRGQFQQRKNVSGFGPTNLPKGSKVTAEHVGNMKQQLKKLDSYWQNEQTIGGVLISVHYKCIVAKSNRLQILLGEKNAHPNMSIRGAKFIDENNEKNEKVKKHVFTYFISFEALRKTIDYLEKCELVLKKYYNGEITDKDTVIINSGKYNASIMAKSSFLRVVVDANYVENFRLDRADERIKDRSIVTIYKTGVDTIELLSKFGIDMIKAKMIDETTLRLDRGEIEILQNNAPYLIAMHVKDLAEIVLDDDIEENRLENMISIQEPKNEPIVGVIDTQFDERVYFHKWVHFENKVDPNIPISSEDKFHGTAVTSIIVDGPTFNPKLEDNCGHFRVRHFGVATAGGFSSFTILKLIRDIVVSNRDIKVWNLSLGSAMEIDPNFISPEAAELDRIQCEYDVIFIVAGTNKTRKMTGSVKIGAPADSLNSLIVNAVNFQGKPASYTRVGPVLSFFINRIFVTMEEIGRRRLQYVNHWGWLQCAEHHLQPHG</sequence>
<dbReference type="InterPro" id="IPR000209">
    <property type="entry name" value="Peptidase_S8/S53_dom"/>
</dbReference>
<dbReference type="CDD" id="cd04847">
    <property type="entry name" value="Peptidases_S8_Subtilisin_like_2"/>
    <property type="match status" value="1"/>
</dbReference>
<accession>G5HFP1</accession>
<dbReference type="Pfam" id="PF00082">
    <property type="entry name" value="Peptidase_S8"/>
    <property type="match status" value="1"/>
</dbReference>
<dbReference type="PATRIC" id="fig|742733.3.peg.1446"/>
<dbReference type="GO" id="GO:0006508">
    <property type="term" value="P:proteolysis"/>
    <property type="evidence" value="ECO:0007669"/>
    <property type="project" value="InterPro"/>
</dbReference>
<dbReference type="eggNOG" id="COG1404">
    <property type="taxonomic scope" value="Bacteria"/>
</dbReference>
<dbReference type="AlphaFoldDB" id="G5HFP1"/>
<feature type="domain" description="Peptidase S8/S53" evidence="1">
    <location>
        <begin position="254"/>
        <end position="456"/>
    </location>
</feature>
<gene>
    <name evidence="2" type="ORF">HMPREF9469_01403</name>
</gene>
<dbReference type="Gene3D" id="3.40.50.200">
    <property type="entry name" value="Peptidase S8/S53 domain"/>
    <property type="match status" value="1"/>
</dbReference>
<dbReference type="SUPFAM" id="SSF52743">
    <property type="entry name" value="Subtilisin-like"/>
    <property type="match status" value="1"/>
</dbReference>
<evidence type="ECO:0000313" key="3">
    <source>
        <dbReference type="Proteomes" id="UP000003763"/>
    </source>
</evidence>
<evidence type="ECO:0000259" key="1">
    <source>
        <dbReference type="Pfam" id="PF00082"/>
    </source>
</evidence>
<name>G5HFP1_9FIRM</name>
<dbReference type="GO" id="GO:0004252">
    <property type="term" value="F:serine-type endopeptidase activity"/>
    <property type="evidence" value="ECO:0007669"/>
    <property type="project" value="InterPro"/>
</dbReference>